<proteinExistence type="predicted"/>
<protein>
    <submittedName>
        <fullName evidence="1">PIR protein</fullName>
    </submittedName>
</protein>
<name>A0ACB9YC24_PLABR</name>
<comment type="caution">
    <text evidence="1">The sequence shown here is derived from an EMBL/GenBank/DDBJ whole genome shotgun (WGS) entry which is preliminary data.</text>
</comment>
<keyword evidence="2" id="KW-1185">Reference proteome</keyword>
<dbReference type="Proteomes" id="UP001056978">
    <property type="component" value="Chromosome 8"/>
</dbReference>
<reference evidence="1" key="1">
    <citation type="submission" date="2022-06" db="EMBL/GenBank/DDBJ databases">
        <title>The First Complete Genome of the Simian Malaria Parasite Plasmodium brasilianum.</title>
        <authorList>
            <person name="Bajic M."/>
            <person name="Ravishankar S."/>
        </authorList>
    </citation>
    <scope>NUCLEOTIDE SEQUENCE</scope>
    <source>
        <strain evidence="1">Bolivian I</strain>
    </source>
</reference>
<organism evidence="1 2">
    <name type="scientific">Plasmodium brasilianum</name>
    <dbReference type="NCBI Taxonomy" id="5824"/>
    <lineage>
        <taxon>Eukaryota</taxon>
        <taxon>Sar</taxon>
        <taxon>Alveolata</taxon>
        <taxon>Apicomplexa</taxon>
        <taxon>Aconoidasida</taxon>
        <taxon>Haemosporida</taxon>
        <taxon>Plasmodiidae</taxon>
        <taxon>Plasmodium</taxon>
        <taxon>Plasmodium (Plasmodium)</taxon>
    </lineage>
</organism>
<evidence type="ECO:0000313" key="1">
    <source>
        <dbReference type="EMBL" id="KAI4839071.1"/>
    </source>
</evidence>
<dbReference type="EMBL" id="CM043776">
    <property type="protein sequence ID" value="KAI4839071.1"/>
    <property type="molecule type" value="Genomic_DNA"/>
</dbReference>
<evidence type="ECO:0000313" key="2">
    <source>
        <dbReference type="Proteomes" id="UP001056978"/>
    </source>
</evidence>
<sequence>MTPGITDEDSVSLYLKYKQEFYETAIGDTQNSKGFGGNPGQKCAAIASDDSITPCQEIGRYLIEIKQKHNSNSPQRCKYLKYKINSDNRYNKSGLFQIYEKFSSKIGNVCKEEIKNIPKDSLEKLEKLYSYYDNFNKFDGKDKDPDGDICNSVTACHGIYMNNYEECQKNSNDAFCEELTNFKKAYENKMKTLTPCDGLPKTLPPPLLQTLSPEETDHVLIPSLTTALILLISFTLFFLYKFTPLKSWLHTHLRRKKIIEFNNITKEKRESLQNTQDDINISYDENLHNIGYHPQRET</sequence>
<accession>A0ACB9YC24</accession>
<gene>
    <name evidence="1" type="ORF">MKS88_002587</name>
</gene>